<dbReference type="InterPro" id="IPR029021">
    <property type="entry name" value="Prot-tyrosine_phosphatase-like"/>
</dbReference>
<dbReference type="GO" id="GO:0004722">
    <property type="term" value="F:protein serine/threonine phosphatase activity"/>
    <property type="evidence" value="ECO:0007669"/>
    <property type="project" value="UniProtKB-EC"/>
</dbReference>
<dbReference type="GO" id="GO:0007165">
    <property type="term" value="P:signal transduction"/>
    <property type="evidence" value="ECO:0007669"/>
    <property type="project" value="TreeGrafter"/>
</dbReference>
<gene>
    <name evidence="8" type="ORF">D0861_02236</name>
</gene>
<organism evidence="8 9">
    <name type="scientific">Hortaea werneckii</name>
    <name type="common">Black yeast</name>
    <name type="synonym">Cladosporium werneckii</name>
    <dbReference type="NCBI Taxonomy" id="91943"/>
    <lineage>
        <taxon>Eukaryota</taxon>
        <taxon>Fungi</taxon>
        <taxon>Dikarya</taxon>
        <taxon>Ascomycota</taxon>
        <taxon>Pezizomycotina</taxon>
        <taxon>Dothideomycetes</taxon>
        <taxon>Dothideomycetidae</taxon>
        <taxon>Mycosphaerellales</taxon>
        <taxon>Teratosphaeriaceae</taxon>
        <taxon>Hortaea</taxon>
    </lineage>
</organism>
<dbReference type="InterPro" id="IPR000340">
    <property type="entry name" value="Dual-sp_phosphatase_cat-dom"/>
</dbReference>
<dbReference type="AlphaFoldDB" id="A0A3M7FVF3"/>
<keyword evidence="3" id="KW-0904">Protein phosphatase</keyword>
<keyword evidence="2" id="KW-0378">Hydrolase</keyword>
<evidence type="ECO:0000256" key="2">
    <source>
        <dbReference type="ARBA" id="ARBA00022801"/>
    </source>
</evidence>
<comment type="caution">
    <text evidence="8">The sequence shown here is derived from an EMBL/GenBank/DDBJ whole genome shotgun (WGS) entry which is preliminary data.</text>
</comment>
<dbReference type="CDD" id="cd14518">
    <property type="entry name" value="DSP_fungal_YVH1"/>
    <property type="match status" value="1"/>
</dbReference>
<dbReference type="Gene3D" id="3.90.190.10">
    <property type="entry name" value="Protein tyrosine phosphatase superfamily"/>
    <property type="match status" value="1"/>
</dbReference>
<proteinExistence type="inferred from homology"/>
<comment type="similarity">
    <text evidence="1">Belongs to the protein-tyrosine phosphatase family. Non-receptor class dual specificity subfamily.</text>
</comment>
<evidence type="ECO:0000259" key="6">
    <source>
        <dbReference type="PROSITE" id="PS50054"/>
    </source>
</evidence>
<evidence type="ECO:0000313" key="9">
    <source>
        <dbReference type="Proteomes" id="UP000268823"/>
    </source>
</evidence>
<evidence type="ECO:0000259" key="7">
    <source>
        <dbReference type="PROSITE" id="PS50056"/>
    </source>
</evidence>
<dbReference type="VEuPathDB" id="FungiDB:BTJ68_02818"/>
<dbReference type="PANTHER" id="PTHR45948">
    <property type="entry name" value="DUAL SPECIFICITY PROTEIN PHOSPHATASE DDB_G0269404-RELATED"/>
    <property type="match status" value="1"/>
</dbReference>
<sequence>MPAPRFWQFAHLTDSTKNMGWLDRIPRATTGHNPDGNTGGDRGGNLYIGGLHALYSHPHLLREAKVSHVLSVIDFDISTEGNGTGTEKGSGGGVLEGYQHLMIREDDEPNANLLQHFETTNKFIEEGLRDGTGSGVFVHCAMGKSRSATVCCAYLMWKYNLSPPEALRWVCEGRAVCSPNPGFMEQLGVWRRMLDAGDRVGREAVYEEWEASRFKGEYWEWEKRGKAAKL</sequence>
<comment type="catalytic activity">
    <reaction evidence="4">
        <text>O-phospho-L-seryl-[protein] + H2O = L-seryl-[protein] + phosphate</text>
        <dbReference type="Rhea" id="RHEA:20629"/>
        <dbReference type="Rhea" id="RHEA-COMP:9863"/>
        <dbReference type="Rhea" id="RHEA-COMP:11604"/>
        <dbReference type="ChEBI" id="CHEBI:15377"/>
        <dbReference type="ChEBI" id="CHEBI:29999"/>
        <dbReference type="ChEBI" id="CHEBI:43474"/>
        <dbReference type="ChEBI" id="CHEBI:83421"/>
        <dbReference type="EC" id="3.1.3.16"/>
    </reaction>
</comment>
<comment type="catalytic activity">
    <reaction evidence="5">
        <text>O-phospho-L-threonyl-[protein] + H2O = L-threonyl-[protein] + phosphate</text>
        <dbReference type="Rhea" id="RHEA:47004"/>
        <dbReference type="Rhea" id="RHEA-COMP:11060"/>
        <dbReference type="Rhea" id="RHEA-COMP:11605"/>
        <dbReference type="ChEBI" id="CHEBI:15377"/>
        <dbReference type="ChEBI" id="CHEBI:30013"/>
        <dbReference type="ChEBI" id="CHEBI:43474"/>
        <dbReference type="ChEBI" id="CHEBI:61977"/>
        <dbReference type="EC" id="3.1.3.16"/>
    </reaction>
</comment>
<reference evidence="8 9" key="1">
    <citation type="journal article" date="2018" name="BMC Genomics">
        <title>Genomic evidence for intraspecific hybridization in a clonal and extremely halotolerant yeast.</title>
        <authorList>
            <person name="Gostincar C."/>
            <person name="Stajich J.E."/>
            <person name="Zupancic J."/>
            <person name="Zalar P."/>
            <person name="Gunde-Cimerman N."/>
        </authorList>
    </citation>
    <scope>NUCLEOTIDE SEQUENCE [LARGE SCALE GENOMIC DNA]</scope>
    <source>
        <strain evidence="8 9">EXF-2788</strain>
    </source>
</reference>
<evidence type="ECO:0000256" key="5">
    <source>
        <dbReference type="ARBA" id="ARBA00048336"/>
    </source>
</evidence>
<dbReference type="Pfam" id="PF00782">
    <property type="entry name" value="DSPc"/>
    <property type="match status" value="1"/>
</dbReference>
<evidence type="ECO:0000256" key="1">
    <source>
        <dbReference type="ARBA" id="ARBA00008601"/>
    </source>
</evidence>
<accession>A0A3M7FVF3</accession>
<dbReference type="GO" id="GO:0004725">
    <property type="term" value="F:protein tyrosine phosphatase activity"/>
    <property type="evidence" value="ECO:0007669"/>
    <property type="project" value="TreeGrafter"/>
</dbReference>
<feature type="domain" description="Tyrosine specific protein phosphatases" evidence="7">
    <location>
        <begin position="114"/>
        <end position="174"/>
    </location>
</feature>
<dbReference type="PROSITE" id="PS50056">
    <property type="entry name" value="TYR_PHOSPHATASE_2"/>
    <property type="match status" value="1"/>
</dbReference>
<evidence type="ECO:0000256" key="4">
    <source>
        <dbReference type="ARBA" id="ARBA00047761"/>
    </source>
</evidence>
<feature type="domain" description="Tyrosine-protein phosphatase" evidence="6">
    <location>
        <begin position="37"/>
        <end position="196"/>
    </location>
</feature>
<dbReference type="Proteomes" id="UP000268823">
    <property type="component" value="Unassembled WGS sequence"/>
</dbReference>
<dbReference type="PROSITE" id="PS50054">
    <property type="entry name" value="TYR_PHOSPHATASE_DUAL"/>
    <property type="match status" value="1"/>
</dbReference>
<evidence type="ECO:0000313" key="8">
    <source>
        <dbReference type="EMBL" id="RMY92835.1"/>
    </source>
</evidence>
<name>A0A3M7FVF3_HORWE</name>
<dbReference type="InterPro" id="IPR020422">
    <property type="entry name" value="TYR_PHOSPHATASE_DUAL_dom"/>
</dbReference>
<protein>
    <submittedName>
        <fullName evidence="8">Uncharacterized protein</fullName>
    </submittedName>
</protein>
<evidence type="ECO:0000256" key="3">
    <source>
        <dbReference type="ARBA" id="ARBA00022912"/>
    </source>
</evidence>
<dbReference type="PROSITE" id="PS00383">
    <property type="entry name" value="TYR_PHOSPHATASE_1"/>
    <property type="match status" value="1"/>
</dbReference>
<dbReference type="EMBL" id="QWIR01000026">
    <property type="protein sequence ID" value="RMY92835.1"/>
    <property type="molecule type" value="Genomic_DNA"/>
</dbReference>
<dbReference type="PANTHER" id="PTHR45948:SF2">
    <property type="entry name" value="DUAL SPECIFICITY PROTEIN PHOSPHATASE"/>
    <property type="match status" value="1"/>
</dbReference>
<dbReference type="GO" id="GO:0005829">
    <property type="term" value="C:cytosol"/>
    <property type="evidence" value="ECO:0007669"/>
    <property type="project" value="TreeGrafter"/>
</dbReference>
<dbReference type="SMART" id="SM00195">
    <property type="entry name" value="DSPc"/>
    <property type="match status" value="1"/>
</dbReference>
<dbReference type="InterPro" id="IPR016130">
    <property type="entry name" value="Tyr_Pase_AS"/>
</dbReference>
<dbReference type="OrthoDB" id="10252009at2759"/>
<dbReference type="SUPFAM" id="SSF52799">
    <property type="entry name" value="(Phosphotyrosine protein) phosphatases II"/>
    <property type="match status" value="1"/>
</dbReference>
<dbReference type="InterPro" id="IPR000387">
    <property type="entry name" value="Tyr_Pase_dom"/>
</dbReference>